<reference evidence="6 7" key="1">
    <citation type="submission" date="2019-06" db="EMBL/GenBank/DDBJ databases">
        <title>A chromosomal-level reference genome of Carpinus fangiana (Coryloideae, Betulaceae).</title>
        <authorList>
            <person name="Yang X."/>
            <person name="Wang Z."/>
            <person name="Zhang L."/>
            <person name="Hao G."/>
            <person name="Liu J."/>
            <person name="Yang Y."/>
        </authorList>
    </citation>
    <scope>NUCLEOTIDE SEQUENCE [LARGE SCALE GENOMIC DNA]</scope>
    <source>
        <strain evidence="6">Cfa_2016G</strain>
        <tissue evidence="6">Leaf</tissue>
    </source>
</reference>
<dbReference type="UniPathway" id="UPA00143"/>
<dbReference type="InterPro" id="IPR001232">
    <property type="entry name" value="SKP1-like"/>
</dbReference>
<gene>
    <name evidence="6" type="ORF">FH972_025621</name>
</gene>
<dbReference type="GO" id="GO:0009867">
    <property type="term" value="P:jasmonic acid mediated signaling pathway"/>
    <property type="evidence" value="ECO:0007669"/>
    <property type="project" value="UniProtKB-ARBA"/>
</dbReference>
<dbReference type="Pfam" id="PF03931">
    <property type="entry name" value="Skp1_POZ"/>
    <property type="match status" value="1"/>
</dbReference>
<evidence type="ECO:0000313" key="7">
    <source>
        <dbReference type="Proteomes" id="UP000327013"/>
    </source>
</evidence>
<evidence type="ECO:0000259" key="5">
    <source>
        <dbReference type="Pfam" id="PF03931"/>
    </source>
</evidence>
<protein>
    <recommendedName>
        <fullName evidence="5">SKP1 component POZ domain-containing protein</fullName>
    </recommendedName>
</protein>
<dbReference type="AlphaFoldDB" id="A0A5N6L1Y0"/>
<dbReference type="InterPro" id="IPR016073">
    <property type="entry name" value="Skp1_comp_POZ"/>
</dbReference>
<evidence type="ECO:0000256" key="3">
    <source>
        <dbReference type="ARBA" id="ARBA00022786"/>
    </source>
</evidence>
<dbReference type="InterPro" id="IPR016897">
    <property type="entry name" value="SKP1"/>
</dbReference>
<accession>A0A5N6L1Y0</accession>
<keyword evidence="7" id="KW-1185">Reference proteome</keyword>
<proteinExistence type="inferred from homology"/>
<feature type="region of interest" description="Disordered" evidence="4">
    <location>
        <begin position="67"/>
        <end position="87"/>
    </location>
</feature>
<feature type="compositionally biased region" description="Acidic residues" evidence="4">
    <location>
        <begin position="78"/>
        <end position="87"/>
    </location>
</feature>
<feature type="domain" description="SKP1 component POZ" evidence="5">
    <location>
        <begin position="8"/>
        <end position="68"/>
    </location>
</feature>
<comment type="similarity">
    <text evidence="2">Belongs to the SKP1 family.</text>
</comment>
<organism evidence="6 7">
    <name type="scientific">Carpinus fangiana</name>
    <dbReference type="NCBI Taxonomy" id="176857"/>
    <lineage>
        <taxon>Eukaryota</taxon>
        <taxon>Viridiplantae</taxon>
        <taxon>Streptophyta</taxon>
        <taxon>Embryophyta</taxon>
        <taxon>Tracheophyta</taxon>
        <taxon>Spermatophyta</taxon>
        <taxon>Magnoliopsida</taxon>
        <taxon>eudicotyledons</taxon>
        <taxon>Gunneridae</taxon>
        <taxon>Pentapetalae</taxon>
        <taxon>rosids</taxon>
        <taxon>fabids</taxon>
        <taxon>Fagales</taxon>
        <taxon>Betulaceae</taxon>
        <taxon>Carpinus</taxon>
    </lineage>
</organism>
<evidence type="ECO:0000256" key="2">
    <source>
        <dbReference type="ARBA" id="ARBA00009993"/>
    </source>
</evidence>
<dbReference type="Gene3D" id="3.30.710.10">
    <property type="entry name" value="Potassium Channel Kv1.1, Chain A"/>
    <property type="match status" value="1"/>
</dbReference>
<comment type="caution">
    <text evidence="6">The sequence shown here is derived from an EMBL/GenBank/DDBJ whole genome shotgun (WGS) entry which is preliminary data.</text>
</comment>
<keyword evidence="3" id="KW-0833">Ubl conjugation pathway</keyword>
<dbReference type="GO" id="GO:0016567">
    <property type="term" value="P:protein ubiquitination"/>
    <property type="evidence" value="ECO:0007669"/>
    <property type="project" value="UniProtKB-UniPathway"/>
</dbReference>
<evidence type="ECO:0000256" key="4">
    <source>
        <dbReference type="SAM" id="MobiDB-lite"/>
    </source>
</evidence>
<dbReference type="PANTHER" id="PTHR11165">
    <property type="entry name" value="SKP1"/>
    <property type="match status" value="1"/>
</dbReference>
<dbReference type="Proteomes" id="UP000327013">
    <property type="component" value="Unassembled WGS sequence"/>
</dbReference>
<dbReference type="SMART" id="SM00512">
    <property type="entry name" value="Skp1"/>
    <property type="match status" value="1"/>
</dbReference>
<dbReference type="SUPFAM" id="SSF54695">
    <property type="entry name" value="POZ domain"/>
    <property type="match status" value="1"/>
</dbReference>
<dbReference type="OrthoDB" id="7827685at2759"/>
<comment type="pathway">
    <text evidence="1">Protein modification; protein ubiquitination.</text>
</comment>
<name>A0A5N6L1Y0_9ROSI</name>
<dbReference type="InterPro" id="IPR011333">
    <property type="entry name" value="SKP1/BTB/POZ_sf"/>
</dbReference>
<evidence type="ECO:0000313" key="6">
    <source>
        <dbReference type="EMBL" id="KAB8551732.1"/>
    </source>
</evidence>
<evidence type="ECO:0000256" key="1">
    <source>
        <dbReference type="ARBA" id="ARBA00004906"/>
    </source>
</evidence>
<dbReference type="EMBL" id="VIBQ01000061">
    <property type="protein sequence ID" value="KAB8551732.1"/>
    <property type="molecule type" value="Genomic_DNA"/>
</dbReference>
<dbReference type="GO" id="GO:0006511">
    <property type="term" value="P:ubiquitin-dependent protein catabolic process"/>
    <property type="evidence" value="ECO:0007669"/>
    <property type="project" value="InterPro"/>
</dbReference>
<sequence>MSTKSSSKKITLKSSDGEVFKVDKAMALESPTIKHMIEEDCANNVIYVPNVRSKILAKVIKYCKKHVKAQSTNPEERTSDDDLSAWA</sequence>